<organism evidence="1 2">
    <name type="scientific">Helianthus annuus</name>
    <name type="common">Common sunflower</name>
    <dbReference type="NCBI Taxonomy" id="4232"/>
    <lineage>
        <taxon>Eukaryota</taxon>
        <taxon>Viridiplantae</taxon>
        <taxon>Streptophyta</taxon>
        <taxon>Embryophyta</taxon>
        <taxon>Tracheophyta</taxon>
        <taxon>Spermatophyta</taxon>
        <taxon>Magnoliopsida</taxon>
        <taxon>eudicotyledons</taxon>
        <taxon>Gunneridae</taxon>
        <taxon>Pentapetalae</taxon>
        <taxon>asterids</taxon>
        <taxon>campanulids</taxon>
        <taxon>Asterales</taxon>
        <taxon>Asteraceae</taxon>
        <taxon>Asteroideae</taxon>
        <taxon>Heliantheae alliance</taxon>
        <taxon>Heliantheae</taxon>
        <taxon>Helianthus</taxon>
    </lineage>
</organism>
<protein>
    <submittedName>
        <fullName evidence="1">Uncharacterized protein</fullName>
    </submittedName>
</protein>
<sequence length="71" mass="8294">MYSCASSCLEFLKVLDIPNYAVKNIQISEIQFNPVSLKFLIKERVTYMDGPYSIWLTKFMDLVPIFSKVHE</sequence>
<dbReference type="AlphaFoldDB" id="A0A9K3EME1"/>
<reference evidence="1" key="1">
    <citation type="journal article" date="2017" name="Nature">
        <title>The sunflower genome provides insights into oil metabolism, flowering and Asterid evolution.</title>
        <authorList>
            <person name="Badouin H."/>
            <person name="Gouzy J."/>
            <person name="Grassa C.J."/>
            <person name="Murat F."/>
            <person name="Staton S.E."/>
            <person name="Cottret L."/>
            <person name="Lelandais-Briere C."/>
            <person name="Owens G.L."/>
            <person name="Carrere S."/>
            <person name="Mayjonade B."/>
            <person name="Legrand L."/>
            <person name="Gill N."/>
            <person name="Kane N.C."/>
            <person name="Bowers J.E."/>
            <person name="Hubner S."/>
            <person name="Bellec A."/>
            <person name="Berard A."/>
            <person name="Berges H."/>
            <person name="Blanchet N."/>
            <person name="Boniface M.C."/>
            <person name="Brunel D."/>
            <person name="Catrice O."/>
            <person name="Chaidir N."/>
            <person name="Claudel C."/>
            <person name="Donnadieu C."/>
            <person name="Faraut T."/>
            <person name="Fievet G."/>
            <person name="Helmstetter N."/>
            <person name="King M."/>
            <person name="Knapp S.J."/>
            <person name="Lai Z."/>
            <person name="Le Paslier M.C."/>
            <person name="Lippi Y."/>
            <person name="Lorenzon L."/>
            <person name="Mandel J.R."/>
            <person name="Marage G."/>
            <person name="Marchand G."/>
            <person name="Marquand E."/>
            <person name="Bret-Mestries E."/>
            <person name="Morien E."/>
            <person name="Nambeesan S."/>
            <person name="Nguyen T."/>
            <person name="Pegot-Espagnet P."/>
            <person name="Pouilly N."/>
            <person name="Raftis F."/>
            <person name="Sallet E."/>
            <person name="Schiex T."/>
            <person name="Thomas J."/>
            <person name="Vandecasteele C."/>
            <person name="Vares D."/>
            <person name="Vear F."/>
            <person name="Vautrin S."/>
            <person name="Crespi M."/>
            <person name="Mangin B."/>
            <person name="Burke J.M."/>
            <person name="Salse J."/>
            <person name="Munos S."/>
            <person name="Vincourt P."/>
            <person name="Rieseberg L.H."/>
            <person name="Langlade N.B."/>
        </authorList>
    </citation>
    <scope>NUCLEOTIDE SEQUENCE</scope>
    <source>
        <tissue evidence="1">Leaves</tissue>
    </source>
</reference>
<evidence type="ECO:0000313" key="1">
    <source>
        <dbReference type="EMBL" id="KAF5776506.1"/>
    </source>
</evidence>
<reference evidence="1" key="2">
    <citation type="submission" date="2020-06" db="EMBL/GenBank/DDBJ databases">
        <title>Helianthus annuus Genome sequencing and assembly Release 2.</title>
        <authorList>
            <person name="Gouzy J."/>
            <person name="Langlade N."/>
            <person name="Munos S."/>
        </authorList>
    </citation>
    <scope>NUCLEOTIDE SEQUENCE</scope>
    <source>
        <tissue evidence="1">Leaves</tissue>
    </source>
</reference>
<proteinExistence type="predicted"/>
<comment type="caution">
    <text evidence="1">The sequence shown here is derived from an EMBL/GenBank/DDBJ whole genome shotgun (WGS) entry which is preliminary data.</text>
</comment>
<name>A0A9K3EME1_HELAN</name>
<dbReference type="Proteomes" id="UP000215914">
    <property type="component" value="Unassembled WGS sequence"/>
</dbReference>
<dbReference type="EMBL" id="MNCJ02000327">
    <property type="protein sequence ID" value="KAF5776506.1"/>
    <property type="molecule type" value="Genomic_DNA"/>
</dbReference>
<keyword evidence="2" id="KW-1185">Reference proteome</keyword>
<accession>A0A9K3EME1</accession>
<evidence type="ECO:0000313" key="2">
    <source>
        <dbReference type="Proteomes" id="UP000215914"/>
    </source>
</evidence>
<gene>
    <name evidence="1" type="ORF">HanXRQr2_Chr12g0525011</name>
</gene>
<dbReference type="Gramene" id="mRNA:HanXRQr2_Chr12g0525011">
    <property type="protein sequence ID" value="CDS:HanXRQr2_Chr12g0525011.1"/>
    <property type="gene ID" value="HanXRQr2_Chr12g0525011"/>
</dbReference>